<evidence type="ECO:0000313" key="9">
    <source>
        <dbReference type="EMBL" id="SUN46000.1"/>
    </source>
</evidence>
<dbReference type="Proteomes" id="UP000254461">
    <property type="component" value="Unassembled WGS sequence"/>
</dbReference>
<sequence>MTKKEQALIEQYAKSLVQVCQERDTLEALQADVLAILEVFKATNLAKTLSSLAVPRAKKLELVRQLQGDNIIYLNNFLEVMLQNEREAYLYQVLLRVLSELASVSNQYDVTVTSAVPLSEEQKQRVRTVVSKRLAVKTGRLIEKVDPSLIGGFIISVNNKVIDTSIRRQLQAFKMNLK</sequence>
<keyword evidence="4 8" id="KW-0375">Hydrogen ion transport</keyword>
<dbReference type="Pfam" id="PF00213">
    <property type="entry name" value="OSCP"/>
    <property type="match status" value="1"/>
</dbReference>
<evidence type="ECO:0000256" key="8">
    <source>
        <dbReference type="HAMAP-Rule" id="MF_01416"/>
    </source>
</evidence>
<dbReference type="PRINTS" id="PR00125">
    <property type="entry name" value="ATPASEDELTA"/>
</dbReference>
<keyword evidence="6 8" id="KW-0472">Membrane</keyword>
<comment type="subcellular location">
    <subcellularLocation>
        <location evidence="8">Cell membrane</location>
        <topology evidence="8">Peripheral membrane protein</topology>
    </subcellularLocation>
    <subcellularLocation>
        <location evidence="1">Membrane</location>
    </subcellularLocation>
</comment>
<dbReference type="EMBL" id="UHFF01000002">
    <property type="protein sequence ID" value="SUN46000.1"/>
    <property type="molecule type" value="Genomic_DNA"/>
</dbReference>
<evidence type="ECO:0000256" key="5">
    <source>
        <dbReference type="ARBA" id="ARBA00023065"/>
    </source>
</evidence>
<keyword evidence="3 8" id="KW-1003">Cell membrane</keyword>
<protein>
    <recommendedName>
        <fullName evidence="8">ATP synthase subunit delta</fullName>
    </recommendedName>
    <alternativeName>
        <fullName evidence="8">ATP synthase F(1) sector subunit delta</fullName>
    </alternativeName>
    <alternativeName>
        <fullName evidence="8">F-type ATPase subunit delta</fullName>
        <shortName evidence="8">F-ATPase subunit delta</shortName>
    </alternativeName>
</protein>
<comment type="similarity">
    <text evidence="8">Belongs to the ATPase delta chain family.</text>
</comment>
<dbReference type="InterPro" id="IPR026015">
    <property type="entry name" value="ATP_synth_OSCP/delta_N_sf"/>
</dbReference>
<dbReference type="GO" id="GO:0046933">
    <property type="term" value="F:proton-transporting ATP synthase activity, rotational mechanism"/>
    <property type="evidence" value="ECO:0007669"/>
    <property type="project" value="UniProtKB-UniRule"/>
</dbReference>
<dbReference type="SUPFAM" id="SSF47928">
    <property type="entry name" value="N-terminal domain of the delta subunit of the F1F0-ATP synthase"/>
    <property type="match status" value="1"/>
</dbReference>
<evidence type="ECO:0000313" key="10">
    <source>
        <dbReference type="Proteomes" id="UP000254461"/>
    </source>
</evidence>
<evidence type="ECO:0000256" key="2">
    <source>
        <dbReference type="ARBA" id="ARBA00022448"/>
    </source>
</evidence>
<organism evidence="9 10">
    <name type="scientific">Streptococcus equi subsp. equi</name>
    <dbReference type="NCBI Taxonomy" id="148942"/>
    <lineage>
        <taxon>Bacteria</taxon>
        <taxon>Bacillati</taxon>
        <taxon>Bacillota</taxon>
        <taxon>Bacilli</taxon>
        <taxon>Lactobacillales</taxon>
        <taxon>Streptococcaceae</taxon>
        <taxon>Streptococcus</taxon>
    </lineage>
</organism>
<dbReference type="NCBIfam" id="NF004401">
    <property type="entry name" value="PRK05758.2-1"/>
    <property type="match status" value="1"/>
</dbReference>
<keyword evidence="2 8" id="KW-0813">Transport</keyword>
<dbReference type="GO" id="GO:0016787">
    <property type="term" value="F:hydrolase activity"/>
    <property type="evidence" value="ECO:0007669"/>
    <property type="project" value="UniProtKB-KW"/>
</dbReference>
<accession>A0A380JNX7</accession>
<evidence type="ECO:0000256" key="1">
    <source>
        <dbReference type="ARBA" id="ARBA00004370"/>
    </source>
</evidence>
<dbReference type="RefSeq" id="WP_037578685.1">
    <property type="nucleotide sequence ID" value="NZ_LR134273.1"/>
</dbReference>
<dbReference type="AlphaFoldDB" id="A0A380JNX7"/>
<keyword evidence="5 8" id="KW-0406">Ion transport</keyword>
<keyword evidence="8" id="KW-0139">CF(1)</keyword>
<comment type="function">
    <text evidence="8">This protein is part of the stalk that links CF(0) to CF(1). It either transmits conformational changes from CF(0) to CF(1) or is implicated in proton conduction.</text>
</comment>
<evidence type="ECO:0000256" key="7">
    <source>
        <dbReference type="ARBA" id="ARBA00023310"/>
    </source>
</evidence>
<comment type="function">
    <text evidence="8">F(1)F(0) ATP synthase produces ATP from ADP in the presence of a proton or sodium gradient. F-type ATPases consist of two structural domains, F(1) containing the extramembraneous catalytic core and F(0) containing the membrane proton channel, linked together by a central stalk and a peripheral stalk. During catalysis, ATP synthesis in the catalytic domain of F(1) is coupled via a rotary mechanism of the central stalk subunits to proton translocation.</text>
</comment>
<dbReference type="GO" id="GO:0005886">
    <property type="term" value="C:plasma membrane"/>
    <property type="evidence" value="ECO:0007669"/>
    <property type="project" value="UniProtKB-SubCell"/>
</dbReference>
<dbReference type="PANTHER" id="PTHR11910">
    <property type="entry name" value="ATP SYNTHASE DELTA CHAIN"/>
    <property type="match status" value="1"/>
</dbReference>
<dbReference type="InterPro" id="IPR000711">
    <property type="entry name" value="ATPase_OSCP/dsu"/>
</dbReference>
<dbReference type="Gene3D" id="1.10.520.20">
    <property type="entry name" value="N-terminal domain of the delta subunit of the F1F0-ATP synthase"/>
    <property type="match status" value="1"/>
</dbReference>
<dbReference type="GO" id="GO:0045259">
    <property type="term" value="C:proton-transporting ATP synthase complex"/>
    <property type="evidence" value="ECO:0007669"/>
    <property type="project" value="UniProtKB-KW"/>
</dbReference>
<name>A0A380JNX7_9STRE</name>
<dbReference type="GeneID" id="83704674"/>
<dbReference type="NCBIfam" id="TIGR01145">
    <property type="entry name" value="ATP_synt_delta"/>
    <property type="match status" value="1"/>
</dbReference>
<evidence type="ECO:0000256" key="3">
    <source>
        <dbReference type="ARBA" id="ARBA00022475"/>
    </source>
</evidence>
<reference evidence="9 10" key="1">
    <citation type="submission" date="2018-06" db="EMBL/GenBank/DDBJ databases">
        <authorList>
            <consortium name="Pathogen Informatics"/>
            <person name="Doyle S."/>
        </authorList>
    </citation>
    <scope>NUCLEOTIDE SEQUENCE [LARGE SCALE GENOMIC DNA]</scope>
    <source>
        <strain evidence="9 10">NCTC12092</strain>
    </source>
</reference>
<proteinExistence type="inferred from homology"/>
<evidence type="ECO:0000256" key="4">
    <source>
        <dbReference type="ARBA" id="ARBA00022781"/>
    </source>
</evidence>
<keyword evidence="9" id="KW-0378">Hydrolase</keyword>
<dbReference type="HAMAP" id="MF_01416">
    <property type="entry name" value="ATP_synth_delta_bact"/>
    <property type="match status" value="1"/>
</dbReference>
<evidence type="ECO:0000256" key="6">
    <source>
        <dbReference type="ARBA" id="ARBA00023136"/>
    </source>
</evidence>
<keyword evidence="7 8" id="KW-0066">ATP synthesis</keyword>
<gene>
    <name evidence="8 9" type="primary">atpH</name>
    <name evidence="9" type="ORF">NCTC12092_00793</name>
</gene>